<feature type="domain" description="DUF559" evidence="1">
    <location>
        <begin position="14"/>
        <end position="118"/>
    </location>
</feature>
<name>A0A645G9Z6_9ZZZZ</name>
<gene>
    <name evidence="2" type="ORF">SDC9_171114</name>
</gene>
<dbReference type="Pfam" id="PF04480">
    <property type="entry name" value="DUF559"/>
    <property type="match status" value="1"/>
</dbReference>
<organism evidence="2">
    <name type="scientific">bioreactor metagenome</name>
    <dbReference type="NCBI Taxonomy" id="1076179"/>
    <lineage>
        <taxon>unclassified sequences</taxon>
        <taxon>metagenomes</taxon>
        <taxon>ecological metagenomes</taxon>
    </lineage>
</organism>
<accession>A0A645G9Z6</accession>
<proteinExistence type="predicted"/>
<dbReference type="EMBL" id="VSSQ01072316">
    <property type="protein sequence ID" value="MPN23721.1"/>
    <property type="molecule type" value="Genomic_DNA"/>
</dbReference>
<dbReference type="PANTHER" id="PTHR38590">
    <property type="entry name" value="BLL0828 PROTEIN"/>
    <property type="match status" value="1"/>
</dbReference>
<evidence type="ECO:0000259" key="1">
    <source>
        <dbReference type="Pfam" id="PF04480"/>
    </source>
</evidence>
<dbReference type="SUPFAM" id="SSF52980">
    <property type="entry name" value="Restriction endonuclease-like"/>
    <property type="match status" value="1"/>
</dbReference>
<dbReference type="AlphaFoldDB" id="A0A645G9Z6"/>
<dbReference type="PANTHER" id="PTHR38590:SF1">
    <property type="entry name" value="BLL0828 PROTEIN"/>
    <property type="match status" value="1"/>
</dbReference>
<protein>
    <recommendedName>
        <fullName evidence="1">DUF559 domain-containing protein</fullName>
    </recommendedName>
</protein>
<dbReference type="InterPro" id="IPR047216">
    <property type="entry name" value="Endonuclease_DUF559_bact"/>
</dbReference>
<dbReference type="CDD" id="cd01038">
    <property type="entry name" value="Endonuclease_DUF559"/>
    <property type="match status" value="1"/>
</dbReference>
<sequence>MSDQLNTLPVMKPFRRKLRKQMTAAEVALWLMIKNKQLDGERFLRQFSIGHYIVDFYCHKHKLAIELDGEVHSSEDRQTYDKKRTDYLNSVGVTVLRFENFEILQYPTRTLDEIRKYLK</sequence>
<evidence type="ECO:0000313" key="2">
    <source>
        <dbReference type="EMBL" id="MPN23721.1"/>
    </source>
</evidence>
<dbReference type="Gene3D" id="3.40.960.10">
    <property type="entry name" value="VSR Endonuclease"/>
    <property type="match status" value="1"/>
</dbReference>
<reference evidence="2" key="1">
    <citation type="submission" date="2019-08" db="EMBL/GenBank/DDBJ databases">
        <authorList>
            <person name="Kucharzyk K."/>
            <person name="Murdoch R.W."/>
            <person name="Higgins S."/>
            <person name="Loffler F."/>
        </authorList>
    </citation>
    <scope>NUCLEOTIDE SEQUENCE</scope>
</reference>
<dbReference type="InterPro" id="IPR007569">
    <property type="entry name" value="DUF559"/>
</dbReference>
<comment type="caution">
    <text evidence="2">The sequence shown here is derived from an EMBL/GenBank/DDBJ whole genome shotgun (WGS) entry which is preliminary data.</text>
</comment>
<dbReference type="InterPro" id="IPR011335">
    <property type="entry name" value="Restrct_endonuc-II-like"/>
</dbReference>